<dbReference type="Pfam" id="PF07690">
    <property type="entry name" value="MFS_1"/>
    <property type="match status" value="1"/>
</dbReference>
<sequence length="587" mass="62648">MGKNRSARRRLKRGKDPASVAAAGLAYEPPDGGWGWLVAVGSFTEMFLTMGTLLCSGVYFTPVQEEFEVSSAELGWIISSGSTLLSATCPIGSACVKRFGCRVTSLIGGSAVACGFIASSFAGSSIHIFITLGLIAGIGSGLVFVSATVILGHYFKRRYAIVNGLAFTGPGIAIFVLPPLLDYLIKNYGWRGSLLIQGAIGMHTVAAAALFRPLPSELCYRSHRKTGSKRSNLTAASYSRIEMEEFETGCSERDETKSAIDENGNRRDDDLLKEGVTESHVDSTASITSDKEMNLSKWRGSSSSICQSPSAEIGQVRDPVPADHMAFDSESGADASESNEESVDQSDAACNGSDQSKRVRRSSSDRLSFRNNCWPLYAAAFVLVCPVSFFQACAFYSVTIHLVARTGLVGVSAHLAGMSLSALGAGSSFTRLAHGWFIHRGLVSAITAYIIALIVGVIGAFGNAVSRTYVGVMIACLVIGFSSGSVYPLVPVVLRDLVSLRGLPTTYGLAMFFDSCGVFAGGFTAGLLRDVTGTYTASFCTTGVYYSIATLFLILVFFIMRLHRGREQAEAEVVPSERLENGDYQNV</sequence>
<evidence type="ECO:0000256" key="1">
    <source>
        <dbReference type="ARBA" id="ARBA00004141"/>
    </source>
</evidence>
<dbReference type="AlphaFoldDB" id="A0A8B7YC86"/>
<evidence type="ECO:0000256" key="3">
    <source>
        <dbReference type="SAM" id="Phobius"/>
    </source>
</evidence>
<dbReference type="InterPro" id="IPR050327">
    <property type="entry name" value="Proton-linked_MCT"/>
</dbReference>
<organism evidence="5 6">
    <name type="scientific">Acanthaster planci</name>
    <name type="common">Crown-of-thorns starfish</name>
    <dbReference type="NCBI Taxonomy" id="133434"/>
    <lineage>
        <taxon>Eukaryota</taxon>
        <taxon>Metazoa</taxon>
        <taxon>Echinodermata</taxon>
        <taxon>Eleutherozoa</taxon>
        <taxon>Asterozoa</taxon>
        <taxon>Asteroidea</taxon>
        <taxon>Valvatacea</taxon>
        <taxon>Valvatida</taxon>
        <taxon>Acanthasteridae</taxon>
        <taxon>Acanthaster</taxon>
    </lineage>
</organism>
<keyword evidence="3" id="KW-0812">Transmembrane</keyword>
<feature type="region of interest" description="Disordered" evidence="2">
    <location>
        <begin position="246"/>
        <end position="357"/>
    </location>
</feature>
<name>A0A8B7YC86_ACAPL</name>
<dbReference type="PANTHER" id="PTHR11360:SF284">
    <property type="entry name" value="EG:103B4.3 PROTEIN-RELATED"/>
    <property type="match status" value="1"/>
</dbReference>
<feature type="transmembrane region" description="Helical" evidence="3">
    <location>
        <begin position="442"/>
        <end position="462"/>
    </location>
</feature>
<feature type="transmembrane region" description="Helical" evidence="3">
    <location>
        <begin position="376"/>
        <end position="399"/>
    </location>
</feature>
<dbReference type="GO" id="GO:0016020">
    <property type="term" value="C:membrane"/>
    <property type="evidence" value="ECO:0007669"/>
    <property type="project" value="UniProtKB-SubCell"/>
</dbReference>
<dbReference type="PROSITE" id="PS50850">
    <property type="entry name" value="MFS"/>
    <property type="match status" value="1"/>
</dbReference>
<dbReference type="RefSeq" id="XP_022090864.1">
    <property type="nucleotide sequence ID" value="XM_022235172.1"/>
</dbReference>
<keyword evidence="3" id="KW-1133">Transmembrane helix</keyword>
<evidence type="ECO:0000259" key="4">
    <source>
        <dbReference type="PROSITE" id="PS50850"/>
    </source>
</evidence>
<feature type="compositionally biased region" description="Polar residues" evidence="2">
    <location>
        <begin position="299"/>
        <end position="310"/>
    </location>
</feature>
<dbReference type="InterPro" id="IPR020846">
    <property type="entry name" value="MFS_dom"/>
</dbReference>
<keyword evidence="5" id="KW-1185">Reference proteome</keyword>
<dbReference type="OrthoDB" id="2213137at2759"/>
<feature type="compositionally biased region" description="Basic and acidic residues" evidence="2">
    <location>
        <begin position="250"/>
        <end position="281"/>
    </location>
</feature>
<dbReference type="CDD" id="cd17352">
    <property type="entry name" value="MFS_MCT_SLC16"/>
    <property type="match status" value="1"/>
</dbReference>
<feature type="transmembrane region" description="Helical" evidence="3">
    <location>
        <begin position="411"/>
        <end position="430"/>
    </location>
</feature>
<protein>
    <submittedName>
        <fullName evidence="6">Monocarboxylate transporter 13-like isoform X2</fullName>
    </submittedName>
</protein>
<evidence type="ECO:0000313" key="5">
    <source>
        <dbReference type="Proteomes" id="UP000694845"/>
    </source>
</evidence>
<feature type="transmembrane region" description="Helical" evidence="3">
    <location>
        <begin position="103"/>
        <end position="122"/>
    </location>
</feature>
<evidence type="ECO:0000313" key="6">
    <source>
        <dbReference type="RefSeq" id="XP_022090864.1"/>
    </source>
</evidence>
<dbReference type="InterPro" id="IPR011701">
    <property type="entry name" value="MFS"/>
</dbReference>
<proteinExistence type="predicted"/>
<dbReference type="Gene3D" id="1.20.1250.20">
    <property type="entry name" value="MFS general substrate transporter like domains"/>
    <property type="match status" value="2"/>
</dbReference>
<dbReference type="PANTHER" id="PTHR11360">
    <property type="entry name" value="MONOCARBOXYLATE TRANSPORTER"/>
    <property type="match status" value="1"/>
</dbReference>
<gene>
    <name evidence="6" type="primary">LOC110979397</name>
</gene>
<dbReference type="OMA" id="AMDHGIN"/>
<feature type="transmembrane region" description="Helical" evidence="3">
    <location>
        <begin position="534"/>
        <end position="559"/>
    </location>
</feature>
<feature type="transmembrane region" description="Helical" evidence="3">
    <location>
        <begin position="468"/>
        <end position="494"/>
    </location>
</feature>
<accession>A0A8B7YC86</accession>
<feature type="transmembrane region" description="Helical" evidence="3">
    <location>
        <begin position="128"/>
        <end position="152"/>
    </location>
</feature>
<feature type="transmembrane region" description="Helical" evidence="3">
    <location>
        <begin position="193"/>
        <end position="214"/>
    </location>
</feature>
<reference evidence="6" key="1">
    <citation type="submission" date="2025-08" db="UniProtKB">
        <authorList>
            <consortium name="RefSeq"/>
        </authorList>
    </citation>
    <scope>IDENTIFICATION</scope>
</reference>
<comment type="subcellular location">
    <subcellularLocation>
        <location evidence="1">Membrane</location>
        <topology evidence="1">Multi-pass membrane protein</topology>
    </subcellularLocation>
</comment>
<keyword evidence="3" id="KW-0472">Membrane</keyword>
<dbReference type="SUPFAM" id="SSF103473">
    <property type="entry name" value="MFS general substrate transporter"/>
    <property type="match status" value="1"/>
</dbReference>
<feature type="domain" description="Major facilitator superfamily (MFS) profile" evidence="4">
    <location>
        <begin position="37"/>
        <end position="567"/>
    </location>
</feature>
<feature type="transmembrane region" description="Helical" evidence="3">
    <location>
        <begin position="159"/>
        <end position="181"/>
    </location>
</feature>
<feature type="transmembrane region" description="Helical" evidence="3">
    <location>
        <begin position="74"/>
        <end position="96"/>
    </location>
</feature>
<dbReference type="Proteomes" id="UP000694845">
    <property type="component" value="Unplaced"/>
</dbReference>
<evidence type="ECO:0000256" key="2">
    <source>
        <dbReference type="SAM" id="MobiDB-lite"/>
    </source>
</evidence>
<dbReference type="GO" id="GO:0008028">
    <property type="term" value="F:monocarboxylic acid transmembrane transporter activity"/>
    <property type="evidence" value="ECO:0007669"/>
    <property type="project" value="TreeGrafter"/>
</dbReference>
<dbReference type="InterPro" id="IPR036259">
    <property type="entry name" value="MFS_trans_sf"/>
</dbReference>
<feature type="transmembrane region" description="Helical" evidence="3">
    <location>
        <begin position="506"/>
        <end position="528"/>
    </location>
</feature>
<dbReference type="GeneID" id="110979397"/>
<feature type="transmembrane region" description="Helical" evidence="3">
    <location>
        <begin position="34"/>
        <end position="62"/>
    </location>
</feature>